<evidence type="ECO:0000313" key="1">
    <source>
        <dbReference type="EMBL" id="KGA11502.1"/>
    </source>
</evidence>
<keyword evidence="1" id="KW-0378">Hydrolase</keyword>
<comment type="caution">
    <text evidence="1">The sequence shown here is derived from an EMBL/GenBank/DDBJ whole genome shotgun (WGS) entry which is preliminary data.</text>
</comment>
<sequence>MTEIVSNSVLPAKREMISLLTSDGEKLVGELASPIDQKSIATIITVHPLPTHGGNTDSHLYRKMSWRLPALAGINILRFNTRGTCSKLGTSTGVFDSSNNEGKDLLAAIKYVKDNNLGKPYVVGWSFGTDVTLRHGFDQDLSGVILLSPPLRFTTQEELARWKNVSFPVIALVPELDDYLKPAEAKQRFSVAPNIQIIAQPGAKHLWVGEKSVQFVLNQIVQFIAPLKVPLPISWDGPMEKWNDI</sequence>
<gene>
    <name evidence="1" type="ORF">GM51_22515</name>
</gene>
<proteinExistence type="predicted"/>
<dbReference type="EMBL" id="JNSL01000234">
    <property type="protein sequence ID" value="KGA11502.1"/>
    <property type="molecule type" value="Genomic_DNA"/>
</dbReference>
<dbReference type="AlphaFoldDB" id="A0A094PKC0"/>
<name>A0A094PKC0_9ZZZZ</name>
<reference evidence="1" key="1">
    <citation type="submission" date="2014-06" db="EMBL/GenBank/DDBJ databases">
        <title>Key roles for freshwater Actinobacteria revealed by deep metagenomic sequencing.</title>
        <authorList>
            <person name="Ghai R."/>
            <person name="Mizuno C.M."/>
            <person name="Picazo A."/>
            <person name="Camacho A."/>
            <person name="Rodriguez-Valera F."/>
        </authorList>
    </citation>
    <scope>NUCLEOTIDE SEQUENCE</scope>
</reference>
<organism evidence="1">
    <name type="scientific">freshwater metagenome</name>
    <dbReference type="NCBI Taxonomy" id="449393"/>
    <lineage>
        <taxon>unclassified sequences</taxon>
        <taxon>metagenomes</taxon>
        <taxon>ecological metagenomes</taxon>
    </lineage>
</organism>
<dbReference type="Gene3D" id="3.40.50.1820">
    <property type="entry name" value="alpha/beta hydrolase"/>
    <property type="match status" value="1"/>
</dbReference>
<dbReference type="InterPro" id="IPR029058">
    <property type="entry name" value="AB_hydrolase_fold"/>
</dbReference>
<dbReference type="SUPFAM" id="SSF53474">
    <property type="entry name" value="alpha/beta-Hydrolases"/>
    <property type="match status" value="1"/>
</dbReference>
<accession>A0A094PKC0</accession>
<protein>
    <submittedName>
        <fullName evidence="1">Alpha/beta hydrolase</fullName>
    </submittedName>
</protein>
<dbReference type="GO" id="GO:0016787">
    <property type="term" value="F:hydrolase activity"/>
    <property type="evidence" value="ECO:0007669"/>
    <property type="project" value="UniProtKB-KW"/>
</dbReference>